<dbReference type="EMBL" id="CP017448">
    <property type="protein sequence ID" value="AOV16918.1"/>
    <property type="molecule type" value="Genomic_DNA"/>
</dbReference>
<organism evidence="2 3">
    <name type="scientific">Acidihalobacter aeolianus</name>
    <dbReference type="NCBI Taxonomy" id="2792603"/>
    <lineage>
        <taxon>Bacteria</taxon>
        <taxon>Pseudomonadati</taxon>
        <taxon>Pseudomonadota</taxon>
        <taxon>Gammaproteobacteria</taxon>
        <taxon>Chromatiales</taxon>
        <taxon>Ectothiorhodospiraceae</taxon>
        <taxon>Acidihalobacter</taxon>
    </lineage>
</organism>
<sequence length="375" mass="43119">MHIHKKEHHMRINKHLFHRLVKVPQAPLDETLHSDQRQAQAETEPPDNAPEPPRIALPGASPGLPPGVARGLENEQAVLVSLHEYGWLTARQVGRLVWRESTYGFQMGRRVLRRLEKKGLVVKRPLPRKASAWVLSTRGAQQLRASGIDARRGTDQRVDNITWRHRWLVNEFLILKDPTGITKYSEYAILAHRGPFALTDTPRGRRPDRKWLGKIPDALWTKQDGDVALVSWIEVERTHKRPADLKQLCEFIVRGMHQPVIAHSVLELSKIFLVYTWDSQRPETRAQVYPLIRALVRGIRAAFDHHFEPYDAVTVDAYAETLFESVYLALLDVGPGPILRDGIQGWRLQYVWHEEGLAVLKQELVEDGGRKHKRR</sequence>
<feature type="region of interest" description="Disordered" evidence="1">
    <location>
        <begin position="32"/>
        <end position="69"/>
    </location>
</feature>
<protein>
    <submittedName>
        <fullName evidence="2">Uncharacterized protein</fullName>
    </submittedName>
</protein>
<name>A0A1D8K7K6_9GAMM</name>
<dbReference type="InterPro" id="IPR025855">
    <property type="entry name" value="Replic_Relax"/>
</dbReference>
<evidence type="ECO:0000256" key="1">
    <source>
        <dbReference type="SAM" id="MobiDB-lite"/>
    </source>
</evidence>
<accession>A0A1D8K7K6</accession>
<proteinExistence type="predicted"/>
<evidence type="ECO:0000313" key="3">
    <source>
        <dbReference type="Proteomes" id="UP000095342"/>
    </source>
</evidence>
<dbReference type="Proteomes" id="UP000095342">
    <property type="component" value="Chromosome"/>
</dbReference>
<reference evidence="2 3" key="1">
    <citation type="submission" date="2016-09" db="EMBL/GenBank/DDBJ databases">
        <title>Acidihalobacter prosperus V6 (DSM14174).</title>
        <authorList>
            <person name="Khaleque H.N."/>
            <person name="Ramsay J.P."/>
            <person name="Murphy R.J.T."/>
            <person name="Kaksonen A.H."/>
            <person name="Boxall N.J."/>
            <person name="Watkin E.L.J."/>
        </authorList>
    </citation>
    <scope>NUCLEOTIDE SEQUENCE [LARGE SCALE GENOMIC DNA]</scope>
    <source>
        <strain evidence="2 3">V6</strain>
    </source>
</reference>
<keyword evidence="3" id="KW-1185">Reference proteome</keyword>
<evidence type="ECO:0000313" key="2">
    <source>
        <dbReference type="EMBL" id="AOV16918.1"/>
    </source>
</evidence>
<dbReference type="Pfam" id="PF13814">
    <property type="entry name" value="Replic_Relax"/>
    <property type="match status" value="1"/>
</dbReference>
<dbReference type="AlphaFoldDB" id="A0A1D8K7K6"/>
<dbReference type="KEGG" id="aaeo:BJI67_07440"/>
<gene>
    <name evidence="2" type="ORF">BJI67_07440</name>
</gene>